<keyword evidence="8 9" id="KW-0472">Membrane</keyword>
<feature type="transmembrane region" description="Helical" evidence="9">
    <location>
        <begin position="138"/>
        <end position="160"/>
    </location>
</feature>
<dbReference type="EMBL" id="CP141615">
    <property type="protein sequence ID" value="WRP18679.1"/>
    <property type="molecule type" value="Genomic_DNA"/>
</dbReference>
<evidence type="ECO:0000256" key="1">
    <source>
        <dbReference type="ARBA" id="ARBA00004651"/>
    </source>
</evidence>
<name>A0ABZ1C155_9FIRM</name>
<keyword evidence="7 9" id="KW-1133">Transmembrane helix</keyword>
<feature type="domain" description="ABC transmembrane type-1" evidence="10">
    <location>
        <begin position="69"/>
        <end position="260"/>
    </location>
</feature>
<dbReference type="Pfam" id="PF00528">
    <property type="entry name" value="BPD_transp_1"/>
    <property type="match status" value="1"/>
</dbReference>
<evidence type="ECO:0000256" key="4">
    <source>
        <dbReference type="ARBA" id="ARBA00022475"/>
    </source>
</evidence>
<dbReference type="Gene3D" id="1.10.3720.10">
    <property type="entry name" value="MetI-like"/>
    <property type="match status" value="1"/>
</dbReference>
<dbReference type="InterPro" id="IPR050901">
    <property type="entry name" value="BP-dep_ABC_trans_perm"/>
</dbReference>
<proteinExistence type="inferred from homology"/>
<feature type="transmembrane region" description="Helical" evidence="9">
    <location>
        <begin position="68"/>
        <end position="93"/>
    </location>
</feature>
<evidence type="ECO:0000313" key="12">
    <source>
        <dbReference type="Proteomes" id="UP001332192"/>
    </source>
</evidence>
<dbReference type="PANTHER" id="PTHR32243:SF50">
    <property type="entry name" value="MALTOSE_MALTODEXTRIN TRANSPORT SYSTEM PERMEASE PROTEIN MALG"/>
    <property type="match status" value="1"/>
</dbReference>
<dbReference type="CDD" id="cd06261">
    <property type="entry name" value="TM_PBP2"/>
    <property type="match status" value="1"/>
</dbReference>
<evidence type="ECO:0000313" key="11">
    <source>
        <dbReference type="EMBL" id="WRP18679.1"/>
    </source>
</evidence>
<evidence type="ECO:0000256" key="9">
    <source>
        <dbReference type="RuleBase" id="RU363032"/>
    </source>
</evidence>
<keyword evidence="12" id="KW-1185">Reference proteome</keyword>
<dbReference type="PROSITE" id="PS50928">
    <property type="entry name" value="ABC_TM1"/>
    <property type="match status" value="1"/>
</dbReference>
<dbReference type="PANTHER" id="PTHR32243">
    <property type="entry name" value="MALTOSE TRANSPORT SYSTEM PERMEASE-RELATED"/>
    <property type="match status" value="1"/>
</dbReference>
<evidence type="ECO:0000259" key="10">
    <source>
        <dbReference type="PROSITE" id="PS50928"/>
    </source>
</evidence>
<feature type="transmembrane region" description="Helical" evidence="9">
    <location>
        <begin position="105"/>
        <end position="126"/>
    </location>
</feature>
<evidence type="ECO:0000256" key="2">
    <source>
        <dbReference type="ARBA" id="ARBA00009047"/>
    </source>
</evidence>
<sequence length="275" mass="30688">MRTPRYLVALAYLGVTAAAIVIAFPFVWLVLTALKPYSEIYAYPLLYVPRQVTFEHFQYVLGLNFPRYFANSVIIGSGTALATVAVAMLPAYATTRFRFPGRHGLLLSILISQMFPQIVFVVPLLLTLRRLDLMNTYLGVIVSYLPFTTPIAVWLTRNFFAEVPQEIEEAAAIDGYSRMQAFFKVVLPLTLPGIASVGIYAFLWSWSELMFALSFLTSSDMQTVPVFLTLFVGQYQTRWGPLFAGSVLASVPPIIVFGLLQRQFIRGLTTGSVKG</sequence>
<reference evidence="11 12" key="1">
    <citation type="journal article" date="2024" name="Front. Microbiol.">
        <title>Novel thermophilic genera Geochorda gen. nov. and Carboxydochorda gen. nov. from the deep terrestrial subsurface reveal the ecophysiological diversity in the class Limnochordia.</title>
        <authorList>
            <person name="Karnachuk O.V."/>
            <person name="Lukina A.P."/>
            <person name="Avakyan M.R."/>
            <person name="Kadnikov V.V."/>
            <person name="Begmatov S."/>
            <person name="Beletsky A.V."/>
            <person name="Vlasova K.G."/>
            <person name="Novikov A.A."/>
            <person name="Shcherbakova V.A."/>
            <person name="Mardanov A.V."/>
            <person name="Ravin N.V."/>
        </authorList>
    </citation>
    <scope>NUCLEOTIDE SEQUENCE [LARGE SCALE GENOMIC DNA]</scope>
    <source>
        <strain evidence="11 12">L945</strain>
    </source>
</reference>
<feature type="transmembrane region" description="Helical" evidence="9">
    <location>
        <begin position="239"/>
        <end position="260"/>
    </location>
</feature>
<keyword evidence="4" id="KW-1003">Cell membrane</keyword>
<comment type="similarity">
    <text evidence="2">Belongs to the binding-protein-dependent transport system permease family. MalFG subfamily.</text>
</comment>
<evidence type="ECO:0000256" key="7">
    <source>
        <dbReference type="ARBA" id="ARBA00022989"/>
    </source>
</evidence>
<dbReference type="SUPFAM" id="SSF161098">
    <property type="entry name" value="MetI-like"/>
    <property type="match status" value="1"/>
</dbReference>
<dbReference type="InterPro" id="IPR000515">
    <property type="entry name" value="MetI-like"/>
</dbReference>
<organism evidence="11 12">
    <name type="scientific">Carboxydichorda subterranea</name>
    <dbReference type="NCBI Taxonomy" id="3109565"/>
    <lineage>
        <taxon>Bacteria</taxon>
        <taxon>Bacillati</taxon>
        <taxon>Bacillota</taxon>
        <taxon>Limnochordia</taxon>
        <taxon>Limnochordales</taxon>
        <taxon>Geochordaceae</taxon>
        <taxon>Carboxydichorda</taxon>
    </lineage>
</organism>
<dbReference type="RefSeq" id="WP_324717952.1">
    <property type="nucleotide sequence ID" value="NZ_CP141615.1"/>
</dbReference>
<feature type="transmembrane region" description="Helical" evidence="9">
    <location>
        <begin position="181"/>
        <end position="203"/>
    </location>
</feature>
<protein>
    <submittedName>
        <fullName evidence="11">Carbohydrate ABC transporter permease</fullName>
    </submittedName>
</protein>
<keyword evidence="6 9" id="KW-0812">Transmembrane</keyword>
<keyword evidence="3 9" id="KW-0813">Transport</keyword>
<evidence type="ECO:0000256" key="5">
    <source>
        <dbReference type="ARBA" id="ARBA00022597"/>
    </source>
</evidence>
<dbReference type="Proteomes" id="UP001332192">
    <property type="component" value="Chromosome"/>
</dbReference>
<feature type="transmembrane region" description="Helical" evidence="9">
    <location>
        <begin position="7"/>
        <end position="31"/>
    </location>
</feature>
<evidence type="ECO:0000256" key="6">
    <source>
        <dbReference type="ARBA" id="ARBA00022692"/>
    </source>
</evidence>
<accession>A0ABZ1C155</accession>
<gene>
    <name evidence="11" type="ORF">U7230_06680</name>
</gene>
<evidence type="ECO:0000256" key="3">
    <source>
        <dbReference type="ARBA" id="ARBA00022448"/>
    </source>
</evidence>
<evidence type="ECO:0000256" key="8">
    <source>
        <dbReference type="ARBA" id="ARBA00023136"/>
    </source>
</evidence>
<keyword evidence="5" id="KW-0762">Sugar transport</keyword>
<comment type="subcellular location">
    <subcellularLocation>
        <location evidence="1 9">Cell membrane</location>
        <topology evidence="1 9">Multi-pass membrane protein</topology>
    </subcellularLocation>
</comment>
<dbReference type="InterPro" id="IPR035906">
    <property type="entry name" value="MetI-like_sf"/>
</dbReference>